<evidence type="ECO:0000259" key="13">
    <source>
        <dbReference type="PROSITE" id="PS51464"/>
    </source>
</evidence>
<feature type="active site" description="Proton donor" evidence="12">
    <location>
        <position position="90"/>
    </location>
</feature>
<comment type="miscellaneous">
    <text evidence="12">A lyase-type mechanism (elimination/hydration) is suggested for the cleavage of the lactyl ether bond of MurNAc 6-phosphate, with the formation of an alpha,beta-unsaturated aldehyde intermediate with (E)-stereochemistry, followed by the syn addition of water to give product.</text>
</comment>
<dbReference type="AlphaFoldDB" id="A0A2I7N8A1"/>
<evidence type="ECO:0000256" key="12">
    <source>
        <dbReference type="HAMAP-Rule" id="MF_00068"/>
    </source>
</evidence>
<evidence type="ECO:0000256" key="11">
    <source>
        <dbReference type="ARBA" id="ARBA00084049"/>
    </source>
</evidence>
<name>A0A2I7N8A1_9NEIS</name>
<comment type="catalytic activity">
    <reaction evidence="4 12">
        <text>N-acetyl-D-muramate 6-phosphate + H2O = N-acetyl-D-glucosamine 6-phosphate + (R)-lactate</text>
        <dbReference type="Rhea" id="RHEA:26410"/>
        <dbReference type="ChEBI" id="CHEBI:15377"/>
        <dbReference type="ChEBI" id="CHEBI:16004"/>
        <dbReference type="ChEBI" id="CHEBI:57513"/>
        <dbReference type="ChEBI" id="CHEBI:58722"/>
        <dbReference type="EC" id="4.2.1.126"/>
    </reaction>
</comment>
<evidence type="ECO:0000256" key="9">
    <source>
        <dbReference type="ARBA" id="ARBA00070061"/>
    </source>
</evidence>
<dbReference type="OrthoDB" id="9813395at2"/>
<evidence type="ECO:0000256" key="2">
    <source>
        <dbReference type="ARBA" id="ARBA00023239"/>
    </source>
</evidence>
<dbReference type="FunFam" id="3.40.50.10490:FF:000014">
    <property type="entry name" value="N-acetylmuramic acid 6-phosphate etherase"/>
    <property type="match status" value="1"/>
</dbReference>
<dbReference type="GO" id="GO:0097175">
    <property type="term" value="P:1,6-anhydro-N-acetyl-beta-muramic acid catabolic process"/>
    <property type="evidence" value="ECO:0007669"/>
    <property type="project" value="UniProtKB-UniRule"/>
</dbReference>
<comment type="pathway">
    <text evidence="12">Cell wall biogenesis; peptidoglycan recycling.</text>
</comment>
<comment type="subunit">
    <text evidence="1 12">Homodimer.</text>
</comment>
<dbReference type="PANTHER" id="PTHR10088">
    <property type="entry name" value="GLUCOKINASE REGULATORY PROTEIN"/>
    <property type="match status" value="1"/>
</dbReference>
<dbReference type="Pfam" id="PF22645">
    <property type="entry name" value="GKRP_SIS_N"/>
    <property type="match status" value="1"/>
</dbReference>
<dbReference type="InterPro" id="IPR046348">
    <property type="entry name" value="SIS_dom_sf"/>
</dbReference>
<reference evidence="15" key="1">
    <citation type="submission" date="2017-11" db="EMBL/GenBank/DDBJ databases">
        <authorList>
            <person name="Chan K.G."/>
            <person name="Lee L.S."/>
        </authorList>
    </citation>
    <scope>NUCLEOTIDE SEQUENCE [LARGE SCALE GENOMIC DNA]</scope>
    <source>
        <strain evidence="15">DSM 100970</strain>
    </source>
</reference>
<evidence type="ECO:0000256" key="5">
    <source>
        <dbReference type="ARBA" id="ARBA00060532"/>
    </source>
</evidence>
<evidence type="ECO:0000256" key="10">
    <source>
        <dbReference type="ARBA" id="ARBA00077905"/>
    </source>
</evidence>
<dbReference type="InterPro" id="IPR005486">
    <property type="entry name" value="Glucokinase_regulatory_CS"/>
</dbReference>
<proteinExistence type="inferred from homology"/>
<dbReference type="CDD" id="cd05007">
    <property type="entry name" value="SIS_Etherase"/>
    <property type="match status" value="1"/>
</dbReference>
<feature type="active site" evidence="12">
    <location>
        <position position="121"/>
    </location>
</feature>
<dbReference type="KEGG" id="nba:CUN60_10405"/>
<dbReference type="NCBIfam" id="NF003915">
    <property type="entry name" value="PRK05441.1"/>
    <property type="match status" value="1"/>
</dbReference>
<dbReference type="GO" id="GO:0009254">
    <property type="term" value="P:peptidoglycan turnover"/>
    <property type="evidence" value="ECO:0007669"/>
    <property type="project" value="UniProtKB-UniRule"/>
</dbReference>
<dbReference type="UniPathway" id="UPA00342"/>
<dbReference type="Gene3D" id="1.10.8.1080">
    <property type="match status" value="1"/>
</dbReference>
<dbReference type="UniPathway" id="UPA00544"/>
<dbReference type="Gene3D" id="3.40.50.10490">
    <property type="entry name" value="Glucose-6-phosphate isomerase like protein, domain 1"/>
    <property type="match status" value="1"/>
</dbReference>
<comment type="pathway">
    <text evidence="5 12">Amino-sugar metabolism; N-acetylmuramate degradation.</text>
</comment>
<dbReference type="PROSITE" id="PS51464">
    <property type="entry name" value="SIS"/>
    <property type="match status" value="1"/>
</dbReference>
<dbReference type="FunFam" id="1.10.8.1080:FF:000001">
    <property type="entry name" value="N-acetylmuramic acid 6-phosphate etherase"/>
    <property type="match status" value="1"/>
</dbReference>
<dbReference type="NCBIfam" id="NF009222">
    <property type="entry name" value="PRK12570.1"/>
    <property type="match status" value="1"/>
</dbReference>
<dbReference type="Proteomes" id="UP000236655">
    <property type="component" value="Chromosome"/>
</dbReference>
<comment type="function">
    <text evidence="12">Specifically catalyzes the cleavage of the D-lactyl ether substituent of MurNAc 6-phosphate, producing GlcNAc 6-phosphate and D-lactate. Together with AnmK, is also required for the utilization of anhydro-N-acetylmuramic acid (anhMurNAc) either imported from the medium or derived from its own cell wall murein, and thus plays a role in cell wall recycling.</text>
</comment>
<protein>
    <recommendedName>
        <fullName evidence="9 12">N-acetylmuramic acid 6-phosphate etherase</fullName>
        <shortName evidence="12">MurNAc-6-P etherase</shortName>
        <ecNumber evidence="8 12">4.2.1.126</ecNumber>
    </recommendedName>
    <alternativeName>
        <fullName evidence="11 12">N-acetylmuramic acid 6-phosphate hydrolase</fullName>
    </alternativeName>
    <alternativeName>
        <fullName evidence="10 12">N-acetylmuramic acid 6-phosphate lyase</fullName>
    </alternativeName>
</protein>
<dbReference type="UniPathway" id="UPA00343"/>
<dbReference type="GO" id="GO:0046348">
    <property type="term" value="P:amino sugar catabolic process"/>
    <property type="evidence" value="ECO:0007669"/>
    <property type="project" value="InterPro"/>
</dbReference>
<dbReference type="PANTHER" id="PTHR10088:SF4">
    <property type="entry name" value="GLUCOKINASE REGULATORY PROTEIN"/>
    <property type="match status" value="1"/>
</dbReference>
<evidence type="ECO:0000256" key="3">
    <source>
        <dbReference type="ARBA" id="ARBA00023277"/>
    </source>
</evidence>
<dbReference type="InterPro" id="IPR040190">
    <property type="entry name" value="MURQ/GCKR"/>
</dbReference>
<evidence type="ECO:0000256" key="6">
    <source>
        <dbReference type="ARBA" id="ARBA00060595"/>
    </source>
</evidence>
<sequence>MNQQQILEQLKTLATETINQNSINIDILPTIEKLKIINEEDHKVAEAIGQELPVIAKAVDAITQSMKQGGRLIYVGAGTSGRLGILDAVECPPTYGVDYNTVVGLIAGGKEAFIKAQEGIEDQESAGFADLKEITLTEKDIVCGIAASGRTPYVIGGLKYANSIGCTTIAIACNKNSVISNYADIKIEISPGPEVISGSTRMKAGTAQKLILNMLSTTAMINLGKVYKNLMVDVKTSNEKLQARAKKIIMEATEVDFTTASEYLELAHNHVKSAIVMIINNCSYEEAQKKLDKAHGVIRKIA</sequence>
<evidence type="ECO:0000256" key="4">
    <source>
        <dbReference type="ARBA" id="ARBA00051747"/>
    </source>
</evidence>
<comment type="similarity">
    <text evidence="7 12">Belongs to the GCKR-like family. MurNAc-6-P etherase subfamily.</text>
</comment>
<dbReference type="EC" id="4.2.1.126" evidence="8 12"/>
<dbReference type="GO" id="GO:0016835">
    <property type="term" value="F:carbon-oxygen lyase activity"/>
    <property type="evidence" value="ECO:0007669"/>
    <property type="project" value="UniProtKB-UniRule"/>
</dbReference>
<evidence type="ECO:0000256" key="8">
    <source>
        <dbReference type="ARBA" id="ARBA00067056"/>
    </source>
</evidence>
<dbReference type="InterPro" id="IPR005488">
    <property type="entry name" value="Etherase_MurQ"/>
</dbReference>
<evidence type="ECO:0000313" key="15">
    <source>
        <dbReference type="Proteomes" id="UP000236655"/>
    </source>
</evidence>
<evidence type="ECO:0000313" key="14">
    <source>
        <dbReference type="EMBL" id="AUR52689.1"/>
    </source>
</evidence>
<feature type="domain" description="SIS" evidence="13">
    <location>
        <begin position="62"/>
        <end position="225"/>
    </location>
</feature>
<dbReference type="GO" id="GO:0097367">
    <property type="term" value="F:carbohydrate derivative binding"/>
    <property type="evidence" value="ECO:0007669"/>
    <property type="project" value="InterPro"/>
</dbReference>
<keyword evidence="2 12" id="KW-0456">Lyase</keyword>
<dbReference type="SUPFAM" id="SSF53697">
    <property type="entry name" value="SIS domain"/>
    <property type="match status" value="1"/>
</dbReference>
<keyword evidence="3 12" id="KW-0119">Carbohydrate metabolism</keyword>
<comment type="pathway">
    <text evidence="6 12">Amino-sugar metabolism; 1,6-anhydro-N-acetylmuramate degradation.</text>
</comment>
<dbReference type="GO" id="GO:0016803">
    <property type="term" value="F:ether hydrolase activity"/>
    <property type="evidence" value="ECO:0007669"/>
    <property type="project" value="TreeGrafter"/>
</dbReference>
<dbReference type="RefSeq" id="WP_102951977.1">
    <property type="nucleotide sequence ID" value="NZ_CP024847.1"/>
</dbReference>
<dbReference type="InterPro" id="IPR001347">
    <property type="entry name" value="SIS_dom"/>
</dbReference>
<organism evidence="14 15">
    <name type="scientific">Aquella oligotrophica</name>
    <dbReference type="NCBI Taxonomy" id="2067065"/>
    <lineage>
        <taxon>Bacteria</taxon>
        <taxon>Pseudomonadati</taxon>
        <taxon>Pseudomonadota</taxon>
        <taxon>Betaproteobacteria</taxon>
        <taxon>Neisseriales</taxon>
        <taxon>Neisseriaceae</taxon>
        <taxon>Aquella</taxon>
    </lineage>
</organism>
<evidence type="ECO:0000256" key="1">
    <source>
        <dbReference type="ARBA" id="ARBA00011738"/>
    </source>
</evidence>
<keyword evidence="15" id="KW-1185">Reference proteome</keyword>
<dbReference type="NCBIfam" id="TIGR00274">
    <property type="entry name" value="N-acetylmuramic acid 6-phosphate etherase"/>
    <property type="match status" value="1"/>
</dbReference>
<dbReference type="PROSITE" id="PS01272">
    <property type="entry name" value="GCKR"/>
    <property type="match status" value="1"/>
</dbReference>
<dbReference type="GO" id="GO:0097173">
    <property type="term" value="P:N-acetylmuramic acid catabolic process"/>
    <property type="evidence" value="ECO:0007669"/>
    <property type="project" value="UniProtKB-UniPathway"/>
</dbReference>
<dbReference type="HAMAP" id="MF_00068">
    <property type="entry name" value="MurQ"/>
    <property type="match status" value="1"/>
</dbReference>
<accession>A0A2I7N8A1</accession>
<evidence type="ECO:0000256" key="7">
    <source>
        <dbReference type="ARBA" id="ARBA00061234"/>
    </source>
</evidence>
<gene>
    <name evidence="12 14" type="primary">murQ</name>
    <name evidence="14" type="ORF">CUN60_10405</name>
</gene>
<dbReference type="EMBL" id="CP024847">
    <property type="protein sequence ID" value="AUR52689.1"/>
    <property type="molecule type" value="Genomic_DNA"/>
</dbReference>